<dbReference type="PANTHER" id="PTHR43081">
    <property type="entry name" value="ADENYLATE CYCLASE, TERMINAL-DIFFERENTIATION SPECIFIC-RELATED"/>
    <property type="match status" value="1"/>
</dbReference>
<dbReference type="InterPro" id="IPR001054">
    <property type="entry name" value="A/G_cyclase"/>
</dbReference>
<reference evidence="4" key="1">
    <citation type="submission" date="2016-10" db="EMBL/GenBank/DDBJ databases">
        <authorList>
            <person name="Varghese N."/>
            <person name="Submissions S."/>
        </authorList>
    </citation>
    <scope>NUCLEOTIDE SEQUENCE [LARGE SCALE GENOMIC DNA]</scope>
    <source>
        <strain evidence="4">CGMCC 1.9108</strain>
    </source>
</reference>
<dbReference type="CDD" id="cd07302">
    <property type="entry name" value="CHD"/>
    <property type="match status" value="1"/>
</dbReference>
<organism evidence="3 4">
    <name type="scientific">Ruegeria marina</name>
    <dbReference type="NCBI Taxonomy" id="639004"/>
    <lineage>
        <taxon>Bacteria</taxon>
        <taxon>Pseudomonadati</taxon>
        <taxon>Pseudomonadota</taxon>
        <taxon>Alphaproteobacteria</taxon>
        <taxon>Rhodobacterales</taxon>
        <taxon>Roseobacteraceae</taxon>
        <taxon>Ruegeria</taxon>
    </lineage>
</organism>
<evidence type="ECO:0000313" key="4">
    <source>
        <dbReference type="Proteomes" id="UP000199628"/>
    </source>
</evidence>
<dbReference type="SUPFAM" id="SSF55073">
    <property type="entry name" value="Nucleotide cyclase"/>
    <property type="match status" value="1"/>
</dbReference>
<feature type="domain" description="Guanylate cyclase" evidence="2">
    <location>
        <begin position="7"/>
        <end position="122"/>
    </location>
</feature>
<name>A0A1G6VPZ0_9RHOB</name>
<dbReference type="InterPro" id="IPR050697">
    <property type="entry name" value="Adenylyl/Guanylyl_Cyclase_3/4"/>
</dbReference>
<dbReference type="GO" id="GO:0004016">
    <property type="term" value="F:adenylate cyclase activity"/>
    <property type="evidence" value="ECO:0007669"/>
    <property type="project" value="UniProtKB-ARBA"/>
</dbReference>
<keyword evidence="1" id="KW-0472">Membrane</keyword>
<dbReference type="Gene3D" id="3.30.70.1230">
    <property type="entry name" value="Nucleotide cyclase"/>
    <property type="match status" value="1"/>
</dbReference>
<evidence type="ECO:0000259" key="2">
    <source>
        <dbReference type="PROSITE" id="PS50125"/>
    </source>
</evidence>
<dbReference type="InterPro" id="IPR029787">
    <property type="entry name" value="Nucleotide_cyclase"/>
</dbReference>
<dbReference type="AlphaFoldDB" id="A0A1G6VPZ0"/>
<dbReference type="Gene3D" id="3.40.50.10070">
    <property type="entry name" value="TolB, N-terminal domain"/>
    <property type="match status" value="1"/>
</dbReference>
<dbReference type="Proteomes" id="UP000199628">
    <property type="component" value="Unassembled WGS sequence"/>
</dbReference>
<dbReference type="STRING" id="639004.SAMN04488239_108125"/>
<dbReference type="PROSITE" id="PS50125">
    <property type="entry name" value="GUANYLATE_CYCLASE_2"/>
    <property type="match status" value="1"/>
</dbReference>
<gene>
    <name evidence="3" type="ORF">SAMN04488239_108125</name>
</gene>
<accession>A0A1G6VPZ0</accession>
<dbReference type="Pfam" id="PF00211">
    <property type="entry name" value="Guanylate_cyc"/>
    <property type="match status" value="1"/>
</dbReference>
<dbReference type="GO" id="GO:0006171">
    <property type="term" value="P:cAMP biosynthetic process"/>
    <property type="evidence" value="ECO:0007669"/>
    <property type="project" value="TreeGrafter"/>
</dbReference>
<evidence type="ECO:0000313" key="3">
    <source>
        <dbReference type="EMBL" id="SDD55648.1"/>
    </source>
</evidence>
<feature type="transmembrane region" description="Helical" evidence="1">
    <location>
        <begin position="188"/>
        <end position="205"/>
    </location>
</feature>
<keyword evidence="1" id="KW-0812">Transmembrane</keyword>
<dbReference type="PANTHER" id="PTHR43081:SF19">
    <property type="entry name" value="PH-SENSITIVE ADENYLATE CYCLASE RV1264"/>
    <property type="match status" value="1"/>
</dbReference>
<protein>
    <submittedName>
        <fullName evidence="3">TolB amino-terminal domain-containing protein</fullName>
    </submittedName>
</protein>
<sequence length="734" mass="80979">MERRLAAILAADVVGFSRMMAEDEAGTFKRLTEMRQDLVARIIADKNGRIVKLMGDGLLLEFPSVVDAVEAAIEIQSAVSRRNAGAGPANRIELRIGVNMGDLIIDGDDIYGEGVNIAARLEPLARPGGICISREVYEYTRGKVSKAFEPAGVHRVKNIPEPIAVYQVADQAAENPSRKRSYQPVRNVVALVVAIVFSMAGFFYWSDKSGFSFGNLLAWLEPGNSDQPSLVVLPFENHGLSADESYLADGLTDDLITDFSKLSGLMVIGSNTAFSYKGGDADSREVGRELGVRHVLEGSMRRTGGRIRVNVRLIETDSGKTLWADRYDRDASEMFAIEDEIVHQALSHLKVEITASEKRQVGKLPTTNLEAYDYFLRAEEAARSGFRPDLREALRLYARATALDPGFARAYSSRARTEALIMRRNYDDILAYPVARKQAYEHAGRALTIDPEAASPFAVLSELQTVDRHFEEALRSAQRAVETAPGEAAAHLALSFVNTFAGRHQDAIAQFELARRLNPLLPAYSRQVASLSYILNGQPESAVEILEEIRESSQGVEDYLNILATAYSEAGQSDRAQVIFEDTLRFAPHTSAELYRILFDHFRKPADLDRIIDAMLRAGLQKWPFGFRSGSDEPLSGKEISNLLTGVVWRGTFEGRGPGLLQISQSGTMALRFPSMFATGTAQVRGDQLCLRQPGLALGREVCGPVYKTDPPMPDALLYTYVNAHFVFHFMPDG</sequence>
<dbReference type="InterPro" id="IPR011990">
    <property type="entry name" value="TPR-like_helical_dom_sf"/>
</dbReference>
<dbReference type="EMBL" id="FMZV01000008">
    <property type="protein sequence ID" value="SDD55648.1"/>
    <property type="molecule type" value="Genomic_DNA"/>
</dbReference>
<dbReference type="SUPFAM" id="SSF48452">
    <property type="entry name" value="TPR-like"/>
    <property type="match status" value="1"/>
</dbReference>
<dbReference type="GO" id="GO:0035556">
    <property type="term" value="P:intracellular signal transduction"/>
    <property type="evidence" value="ECO:0007669"/>
    <property type="project" value="InterPro"/>
</dbReference>
<keyword evidence="1" id="KW-1133">Transmembrane helix</keyword>
<dbReference type="Gene3D" id="1.25.40.10">
    <property type="entry name" value="Tetratricopeptide repeat domain"/>
    <property type="match status" value="1"/>
</dbReference>
<proteinExistence type="predicted"/>
<keyword evidence="4" id="KW-1185">Reference proteome</keyword>
<dbReference type="RefSeq" id="WP_176828000.1">
    <property type="nucleotide sequence ID" value="NZ_FMZV01000008.1"/>
</dbReference>
<evidence type="ECO:0000256" key="1">
    <source>
        <dbReference type="SAM" id="Phobius"/>
    </source>
</evidence>